<dbReference type="GO" id="GO:0006508">
    <property type="term" value="P:proteolysis"/>
    <property type="evidence" value="ECO:0007669"/>
    <property type="project" value="UniProtKB-KW"/>
</dbReference>
<dbReference type="AlphaFoldDB" id="A0A1G6RU55"/>
<dbReference type="PANTHER" id="PTHR30217">
    <property type="entry name" value="PEPTIDASE U32 FAMILY"/>
    <property type="match status" value="1"/>
</dbReference>
<dbReference type="PANTHER" id="PTHR30217:SF6">
    <property type="entry name" value="TRNA HYDROXYLATION PROTEIN P"/>
    <property type="match status" value="1"/>
</dbReference>
<dbReference type="GO" id="GO:0008233">
    <property type="term" value="F:peptidase activity"/>
    <property type="evidence" value="ECO:0007669"/>
    <property type="project" value="UniProtKB-KW"/>
</dbReference>
<evidence type="ECO:0000256" key="3">
    <source>
        <dbReference type="ARBA" id="ARBA00038374"/>
    </source>
</evidence>
<dbReference type="InterPro" id="IPR032525">
    <property type="entry name" value="Peptidase_U32_C"/>
</dbReference>
<dbReference type="EMBL" id="FNAF01000001">
    <property type="protein sequence ID" value="SDD07914.1"/>
    <property type="molecule type" value="Genomic_DNA"/>
</dbReference>
<keyword evidence="6" id="KW-1185">Reference proteome</keyword>
<evidence type="ECO:0000256" key="2">
    <source>
        <dbReference type="ARBA" id="ARBA00022801"/>
    </source>
</evidence>
<protein>
    <submittedName>
        <fullName evidence="5">Putative protease</fullName>
    </submittedName>
</protein>
<organism evidence="5 6">
    <name type="scientific">Peptococcus niger</name>
    <dbReference type="NCBI Taxonomy" id="2741"/>
    <lineage>
        <taxon>Bacteria</taxon>
        <taxon>Bacillati</taxon>
        <taxon>Bacillota</taxon>
        <taxon>Clostridia</taxon>
        <taxon>Eubacteriales</taxon>
        <taxon>Peptococcaceae</taxon>
        <taxon>Peptococcus</taxon>
    </lineage>
</organism>
<proteinExistence type="inferred from homology"/>
<dbReference type="STRING" id="2741.SAMN04489866_101117"/>
<evidence type="ECO:0000313" key="6">
    <source>
        <dbReference type="Proteomes" id="UP000198995"/>
    </source>
</evidence>
<reference evidence="5 6" key="1">
    <citation type="submission" date="2016-10" db="EMBL/GenBank/DDBJ databases">
        <authorList>
            <person name="de Groot N.N."/>
        </authorList>
    </citation>
    <scope>NUCLEOTIDE SEQUENCE [LARGE SCALE GENOMIC DNA]</scope>
    <source>
        <strain evidence="5 6">DSM 20475</strain>
    </source>
</reference>
<dbReference type="Pfam" id="PF16325">
    <property type="entry name" value="Peptidase_U32_C"/>
    <property type="match status" value="1"/>
</dbReference>
<dbReference type="Pfam" id="PF01136">
    <property type="entry name" value="Peptidase_U32"/>
    <property type="match status" value="1"/>
</dbReference>
<feature type="domain" description="Peptidase family U32 C-terminal" evidence="4">
    <location>
        <begin position="323"/>
        <end position="403"/>
    </location>
</feature>
<dbReference type="OrthoDB" id="9807498at2"/>
<keyword evidence="1 5" id="KW-0645">Protease</keyword>
<evidence type="ECO:0000256" key="1">
    <source>
        <dbReference type="ARBA" id="ARBA00022670"/>
    </source>
</evidence>
<keyword evidence="2" id="KW-0378">Hydrolase</keyword>
<evidence type="ECO:0000313" key="5">
    <source>
        <dbReference type="EMBL" id="SDD07914.1"/>
    </source>
</evidence>
<accession>A0A1G6RU55</accession>
<dbReference type="RefSeq" id="WP_091790814.1">
    <property type="nucleotide sequence ID" value="NZ_FNAF01000001.1"/>
</dbReference>
<dbReference type="Gene3D" id="2.40.30.10">
    <property type="entry name" value="Translation factors"/>
    <property type="match status" value="1"/>
</dbReference>
<dbReference type="PROSITE" id="PS01276">
    <property type="entry name" value="PEPTIDASE_U32"/>
    <property type="match status" value="1"/>
</dbReference>
<gene>
    <name evidence="5" type="ORF">SAMN04489866_101117</name>
</gene>
<name>A0A1G6RU55_PEPNI</name>
<dbReference type="Proteomes" id="UP000198995">
    <property type="component" value="Unassembled WGS sequence"/>
</dbReference>
<dbReference type="InterPro" id="IPR051454">
    <property type="entry name" value="RNA/ubiquinone_mod_enzymes"/>
</dbReference>
<comment type="similarity">
    <text evidence="3">Belongs to the peptidase U32 family.</text>
</comment>
<evidence type="ECO:0000259" key="4">
    <source>
        <dbReference type="Pfam" id="PF16325"/>
    </source>
</evidence>
<dbReference type="InterPro" id="IPR001539">
    <property type="entry name" value="Peptidase_U32"/>
</dbReference>
<sequence>MNTVELLAPAGDFEKLKFAFHYGADAVYLAGQRFGLRAFAGNFSDEELVTGIRYAHEKGKKVYVTMNAYPHNPDLEGLTSYARFLEEIQADAILVADPGVYWLIRQAGVKTPIHISTQATIVNWAGIRFWEGMEGVERVVLARELSLAEIKTIQEKTCAELEVFVHGAMCMSYSGRCLLSNYLADRDANQGACAQPCRWRYALVEEKRPGVYYPVAEDNKGSYIFNSHDLSTLAHLEDIIATGVQSLKIEGRMKSVFYLSTVVRAYRNVLDAIMEQRLTTELLTYWEGELEKVSHRPYTSGFLYGRPEDHAINPEFSEPIKPYAFCGVVLDYDPMTHLAKIEQRNKMVIGDKLQFFGKNFPEMDYSIEKMYDENMQPITEAPHAQEIIYMPVEHPLESMDILRKAQN</sequence>